<proteinExistence type="predicted"/>
<dbReference type="Proteomes" id="UP001055712">
    <property type="component" value="Unassembled WGS sequence"/>
</dbReference>
<accession>A0A9D4TJS8</accession>
<dbReference type="AlphaFoldDB" id="A0A9D4TJS8"/>
<reference evidence="1" key="1">
    <citation type="journal article" date="2019" name="Plant J.">
        <title>Chlorella vulgaris genome assembly and annotation reveals the molecular basis for metabolic acclimation to high light conditions.</title>
        <authorList>
            <person name="Cecchin M."/>
            <person name="Marcolungo L."/>
            <person name="Rossato M."/>
            <person name="Girolomoni L."/>
            <person name="Cosentino E."/>
            <person name="Cuine S."/>
            <person name="Li-Beisson Y."/>
            <person name="Delledonne M."/>
            <person name="Ballottari M."/>
        </authorList>
    </citation>
    <scope>NUCLEOTIDE SEQUENCE</scope>
    <source>
        <strain evidence="1">211/11P</strain>
    </source>
</reference>
<dbReference type="InterPro" id="IPR038538">
    <property type="entry name" value="MTERF_sf"/>
</dbReference>
<keyword evidence="2" id="KW-1185">Reference proteome</keyword>
<organism evidence="1 2">
    <name type="scientific">Chlorella vulgaris</name>
    <name type="common">Green alga</name>
    <dbReference type="NCBI Taxonomy" id="3077"/>
    <lineage>
        <taxon>Eukaryota</taxon>
        <taxon>Viridiplantae</taxon>
        <taxon>Chlorophyta</taxon>
        <taxon>core chlorophytes</taxon>
        <taxon>Trebouxiophyceae</taxon>
        <taxon>Chlorellales</taxon>
        <taxon>Chlorellaceae</taxon>
        <taxon>Chlorella clade</taxon>
        <taxon>Chlorella</taxon>
    </lineage>
</organism>
<gene>
    <name evidence="1" type="ORF">D9Q98_010247</name>
</gene>
<protein>
    <submittedName>
        <fullName evidence="1">Uncharacterized protein</fullName>
    </submittedName>
</protein>
<comment type="caution">
    <text evidence="1">The sequence shown here is derived from an EMBL/GenBank/DDBJ whole genome shotgun (WGS) entry which is preliminary data.</text>
</comment>
<dbReference type="EMBL" id="SIDB01000010">
    <property type="protein sequence ID" value="KAI3427330.1"/>
    <property type="molecule type" value="Genomic_DNA"/>
</dbReference>
<dbReference type="Gene3D" id="1.25.70.10">
    <property type="entry name" value="Transcription termination factor 3, mitochondrial"/>
    <property type="match status" value="1"/>
</dbReference>
<name>A0A9D4TJS8_CHLVU</name>
<sequence length="539" mass="58278">MCASSRSQCSQTNTSLWDLLHPQPLSLQRGAYGISWQRSFFSHGSSGNSLESRSATVDVAVLAAAKRRVGRPLSAVPEYDAQQLLRGMQLDGYGSADELSASMSKLPGIRQQGILQHGPQVAAYLRDLGIGSSELGPLFCRCPELFSWPAEERAGVLYSQLMGLGLSAGQAASCFEQQPQAAVSISFGPAIAVLAPLLSAGSKGGGRPGEQLLGDMLKKQPGAVGLLNRDISLQCNLDNLLQLGFSKQQVVAALLQSWALLTCTPEHLARMEAVLQHELGADRQLWVKVLVSKPRAAGCAEDTLRQRVQALVIEFGKEEACRMADVAPQLLAINTVVWRRALAVWRQCGMADPRAVAHSSPILLGYDWLHRSRLANLRALQQWLPWEVSAAQAIECYGSYVVNAAVDKMVGRLLYLEQLGLLPLLVADKPAAKREWRLQQGLSSTKKAAGEPVFISVGNVADLSSARFDSLVDSALSQQQQDDDGLVSSSSFEAFRQGRLLQLPAWKQLLAQAEADVAELERKLPPELLQNGGGKKNAC</sequence>
<evidence type="ECO:0000313" key="1">
    <source>
        <dbReference type="EMBL" id="KAI3427330.1"/>
    </source>
</evidence>
<evidence type="ECO:0000313" key="2">
    <source>
        <dbReference type="Proteomes" id="UP001055712"/>
    </source>
</evidence>
<dbReference type="OrthoDB" id="1684047at2759"/>
<reference evidence="1" key="2">
    <citation type="submission" date="2020-11" db="EMBL/GenBank/DDBJ databases">
        <authorList>
            <person name="Cecchin M."/>
            <person name="Marcolungo L."/>
            <person name="Rossato M."/>
            <person name="Girolomoni L."/>
            <person name="Cosentino E."/>
            <person name="Cuine S."/>
            <person name="Li-Beisson Y."/>
            <person name="Delledonne M."/>
            <person name="Ballottari M."/>
        </authorList>
    </citation>
    <scope>NUCLEOTIDE SEQUENCE</scope>
    <source>
        <strain evidence="1">211/11P</strain>
        <tissue evidence="1">Whole cell</tissue>
    </source>
</reference>